<keyword evidence="2" id="KW-0723">Serine/threonine-protein kinase</keyword>
<dbReference type="GO" id="GO:0004693">
    <property type="term" value="F:cyclin-dependent protein serine/threonine kinase activity"/>
    <property type="evidence" value="ECO:0007669"/>
    <property type="project" value="UniProtKB-EC"/>
</dbReference>
<keyword evidence="5" id="KW-0547">Nucleotide-binding</keyword>
<dbReference type="AlphaFoldDB" id="A0A9W7ZJT1"/>
<organism evidence="10 11">
    <name type="scientific">Tieghemiomyces parasiticus</name>
    <dbReference type="NCBI Taxonomy" id="78921"/>
    <lineage>
        <taxon>Eukaryota</taxon>
        <taxon>Fungi</taxon>
        <taxon>Fungi incertae sedis</taxon>
        <taxon>Zoopagomycota</taxon>
        <taxon>Kickxellomycotina</taxon>
        <taxon>Dimargaritomycetes</taxon>
        <taxon>Dimargaritales</taxon>
        <taxon>Dimargaritaceae</taxon>
        <taxon>Tieghemiomyces</taxon>
    </lineage>
</organism>
<evidence type="ECO:0000256" key="2">
    <source>
        <dbReference type="ARBA" id="ARBA00022527"/>
    </source>
</evidence>
<dbReference type="InterPro" id="IPR045267">
    <property type="entry name" value="CDK11/PITSLRE_STKc"/>
</dbReference>
<dbReference type="CDD" id="cd07843">
    <property type="entry name" value="STKc_CDC2L1"/>
    <property type="match status" value="1"/>
</dbReference>
<dbReference type="PROSITE" id="PS50011">
    <property type="entry name" value="PROTEIN_KINASE_DOM"/>
    <property type="match status" value="1"/>
</dbReference>
<accession>A0A9W7ZJT1</accession>
<protein>
    <submittedName>
        <fullName evidence="10">Cyclin-dependent kinase 11B</fullName>
        <ecNumber evidence="10">2.7.11.22</ecNumber>
    </submittedName>
</protein>
<dbReference type="SUPFAM" id="SSF56112">
    <property type="entry name" value="Protein kinase-like (PK-like)"/>
    <property type="match status" value="1"/>
</dbReference>
<evidence type="ECO:0000256" key="6">
    <source>
        <dbReference type="ARBA" id="ARBA00022777"/>
    </source>
</evidence>
<feature type="region of interest" description="Disordered" evidence="8">
    <location>
        <begin position="304"/>
        <end position="339"/>
    </location>
</feature>
<sequence>MTSNHPVLQGCRSVHHYERLNRIAEGSYGVVYRARDRSTGHIVALKKLKLEQEKNGFPVTTLREIQALLQVARHPYIVNVREIVVGDTLTSIFLVMEYVEHDLKALLEDMVSPFLQSEVKTLLRQLLGAVAHMHDNWLIHRDLKTSNLLMTNRGTLKVADFGLARKYGSPLGRMTPLVVTLWYRAPELLLGAKEYTTAIDVWSIGCIFAELLDKVPLFQGKGEIDQINQIFKLMGTPNDTVWPGYSRLPNCQTFNFVVYPRSNLRAKFMNLTESGLDLLCRLLEYDPAQRITAEEALDHPYFRESPLPKDPSMFPTWPSKSSGERRQHAHNSPTIPMAEHAEVQVDLADQLHR</sequence>
<evidence type="ECO:0000313" key="10">
    <source>
        <dbReference type="EMBL" id="KAJ1910851.1"/>
    </source>
</evidence>
<keyword evidence="11" id="KW-1185">Reference proteome</keyword>
<evidence type="ECO:0000256" key="8">
    <source>
        <dbReference type="SAM" id="MobiDB-lite"/>
    </source>
</evidence>
<evidence type="ECO:0000256" key="4">
    <source>
        <dbReference type="ARBA" id="ARBA00022679"/>
    </source>
</evidence>
<keyword evidence="7" id="KW-0067">ATP-binding</keyword>
<dbReference type="Gene3D" id="1.10.510.10">
    <property type="entry name" value="Transferase(Phosphotransferase) domain 1"/>
    <property type="match status" value="1"/>
</dbReference>
<keyword evidence="4 10" id="KW-0808">Transferase</keyword>
<dbReference type="InterPro" id="IPR008271">
    <property type="entry name" value="Ser/Thr_kinase_AS"/>
</dbReference>
<dbReference type="PROSITE" id="PS00108">
    <property type="entry name" value="PROTEIN_KINASE_ST"/>
    <property type="match status" value="1"/>
</dbReference>
<dbReference type="Pfam" id="PF00069">
    <property type="entry name" value="Pkinase"/>
    <property type="match status" value="1"/>
</dbReference>
<dbReference type="EMBL" id="JANBPT010000998">
    <property type="protein sequence ID" value="KAJ1910851.1"/>
    <property type="molecule type" value="Genomic_DNA"/>
</dbReference>
<evidence type="ECO:0000256" key="5">
    <source>
        <dbReference type="ARBA" id="ARBA00022741"/>
    </source>
</evidence>
<dbReference type="GO" id="GO:0005524">
    <property type="term" value="F:ATP binding"/>
    <property type="evidence" value="ECO:0007669"/>
    <property type="project" value="UniProtKB-KW"/>
</dbReference>
<dbReference type="InterPro" id="IPR000719">
    <property type="entry name" value="Prot_kinase_dom"/>
</dbReference>
<dbReference type="OrthoDB" id="1732493at2759"/>
<evidence type="ECO:0000256" key="1">
    <source>
        <dbReference type="ARBA" id="ARBA00006485"/>
    </source>
</evidence>
<evidence type="ECO:0000256" key="7">
    <source>
        <dbReference type="ARBA" id="ARBA00022840"/>
    </source>
</evidence>
<dbReference type="GO" id="GO:0080090">
    <property type="term" value="P:regulation of primary metabolic process"/>
    <property type="evidence" value="ECO:0007669"/>
    <property type="project" value="UniProtKB-ARBA"/>
</dbReference>
<proteinExistence type="inferred from homology"/>
<feature type="domain" description="Protein kinase" evidence="9">
    <location>
        <begin position="17"/>
        <end position="302"/>
    </location>
</feature>
<name>A0A9W7ZJT1_9FUNG</name>
<dbReference type="Proteomes" id="UP001150569">
    <property type="component" value="Unassembled WGS sequence"/>
</dbReference>
<dbReference type="GO" id="GO:0010556">
    <property type="term" value="P:regulation of macromolecule biosynthetic process"/>
    <property type="evidence" value="ECO:0007669"/>
    <property type="project" value="UniProtKB-ARBA"/>
</dbReference>
<evidence type="ECO:0000256" key="3">
    <source>
        <dbReference type="ARBA" id="ARBA00022553"/>
    </source>
</evidence>
<dbReference type="PANTHER" id="PTHR24056:SF107">
    <property type="entry name" value="CYCLIN-DEPENDENT KINASE 11A-RELATED"/>
    <property type="match status" value="1"/>
</dbReference>
<keyword evidence="6 10" id="KW-0418">Kinase</keyword>
<evidence type="ECO:0000313" key="11">
    <source>
        <dbReference type="Proteomes" id="UP001150569"/>
    </source>
</evidence>
<dbReference type="SMART" id="SM00220">
    <property type="entry name" value="S_TKc"/>
    <property type="match status" value="1"/>
</dbReference>
<keyword evidence="3" id="KW-0597">Phosphoprotein</keyword>
<dbReference type="Gene3D" id="3.30.200.20">
    <property type="entry name" value="Phosphorylase Kinase, domain 1"/>
    <property type="match status" value="1"/>
</dbReference>
<dbReference type="FunFam" id="3.30.200.20:FF:000172">
    <property type="entry name" value="cyclin-dependent kinase G-2 isoform X1"/>
    <property type="match status" value="1"/>
</dbReference>
<dbReference type="InterPro" id="IPR050108">
    <property type="entry name" value="CDK"/>
</dbReference>
<comment type="caution">
    <text evidence="10">The sequence shown here is derived from an EMBL/GenBank/DDBJ whole genome shotgun (WGS) entry which is preliminary data.</text>
</comment>
<dbReference type="InterPro" id="IPR011009">
    <property type="entry name" value="Kinase-like_dom_sf"/>
</dbReference>
<comment type="similarity">
    <text evidence="1">Belongs to the protein kinase superfamily. CMGC Ser/Thr protein kinase family. CDC2/CDKX subfamily.</text>
</comment>
<gene>
    <name evidence="10" type="primary">CDK11B_2</name>
    <name evidence="10" type="ORF">IWQ60_010435</name>
</gene>
<reference evidence="10" key="1">
    <citation type="submission" date="2022-07" db="EMBL/GenBank/DDBJ databases">
        <title>Phylogenomic reconstructions and comparative analyses of Kickxellomycotina fungi.</title>
        <authorList>
            <person name="Reynolds N.K."/>
            <person name="Stajich J.E."/>
            <person name="Barry K."/>
            <person name="Grigoriev I.V."/>
            <person name="Crous P."/>
            <person name="Smith M.E."/>
        </authorList>
    </citation>
    <scope>NUCLEOTIDE SEQUENCE</scope>
    <source>
        <strain evidence="10">RSA 861</strain>
    </source>
</reference>
<dbReference type="PANTHER" id="PTHR24056">
    <property type="entry name" value="CELL DIVISION PROTEIN KINASE"/>
    <property type="match status" value="1"/>
</dbReference>
<dbReference type="FunFam" id="1.10.510.10:FF:000211">
    <property type="entry name" value="Cyclin-dependent kinase G-2"/>
    <property type="match status" value="1"/>
</dbReference>
<dbReference type="GO" id="GO:0005634">
    <property type="term" value="C:nucleus"/>
    <property type="evidence" value="ECO:0007669"/>
    <property type="project" value="TreeGrafter"/>
</dbReference>
<dbReference type="GO" id="GO:0007346">
    <property type="term" value="P:regulation of mitotic cell cycle"/>
    <property type="evidence" value="ECO:0007669"/>
    <property type="project" value="TreeGrafter"/>
</dbReference>
<dbReference type="EC" id="2.7.11.22" evidence="10"/>
<evidence type="ECO:0000259" key="9">
    <source>
        <dbReference type="PROSITE" id="PS50011"/>
    </source>
</evidence>